<organism evidence="1 2">
    <name type="scientific">Enterocloster bolteae 90A9</name>
    <dbReference type="NCBI Taxonomy" id="997894"/>
    <lineage>
        <taxon>Bacteria</taxon>
        <taxon>Bacillati</taxon>
        <taxon>Bacillota</taxon>
        <taxon>Clostridia</taxon>
        <taxon>Lachnospirales</taxon>
        <taxon>Lachnospiraceae</taxon>
        <taxon>Enterocloster</taxon>
    </lineage>
</organism>
<comment type="caution">
    <text evidence="1">The sequence shown here is derived from an EMBL/GenBank/DDBJ whole genome shotgun (WGS) entry which is preliminary data.</text>
</comment>
<sequence length="131" mass="14966">MKYRKKPVVIEAFQWTGGPEQEDDPEWIIEAIKSKVAWFENAGTPDVKFMIQTLEGVHEASVGDYIIRGIAGEIYPCKPDIFLATYEPAVTKVSMDVTEHLDEDEIINAVTKNMKRTGYNLRYRNGKKVEI</sequence>
<dbReference type="RefSeq" id="WP_002576631.1">
    <property type="nucleotide sequence ID" value="NZ_KB851182.1"/>
</dbReference>
<protein>
    <recommendedName>
        <fullName evidence="3">Phage protein</fullName>
    </recommendedName>
</protein>
<dbReference type="GeneID" id="23114767"/>
<dbReference type="HOGENOM" id="CLU_1832349_0_0_9"/>
<proteinExistence type="predicted"/>
<dbReference type="EMBL" id="AGYH01000012">
    <property type="protein sequence ID" value="ENZ48002.1"/>
    <property type="molecule type" value="Genomic_DNA"/>
</dbReference>
<keyword evidence="2" id="KW-1185">Reference proteome</keyword>
<evidence type="ECO:0008006" key="3">
    <source>
        <dbReference type="Google" id="ProtNLM"/>
    </source>
</evidence>
<gene>
    <name evidence="1" type="ORF">HMPREF1085_03659</name>
</gene>
<dbReference type="OrthoDB" id="121684at2"/>
<dbReference type="PATRIC" id="fig|997894.4.peg.3843"/>
<dbReference type="Proteomes" id="UP000013126">
    <property type="component" value="Unassembled WGS sequence"/>
</dbReference>
<evidence type="ECO:0000313" key="1">
    <source>
        <dbReference type="EMBL" id="ENZ48002.1"/>
    </source>
</evidence>
<accession>R0BUS8</accession>
<name>R0BUS8_9FIRM</name>
<evidence type="ECO:0000313" key="2">
    <source>
        <dbReference type="Proteomes" id="UP000013126"/>
    </source>
</evidence>
<dbReference type="AlphaFoldDB" id="R0BUS8"/>
<reference evidence="1 2" key="1">
    <citation type="submission" date="2013-01" db="EMBL/GenBank/DDBJ databases">
        <title>The Genome Sequence of Clostridium bolteae 90A9.</title>
        <authorList>
            <consortium name="The Broad Institute Genome Sequencing Platform"/>
            <person name="Earl A."/>
            <person name="Ward D."/>
            <person name="Feldgarden M."/>
            <person name="Gevers D."/>
            <person name="Courvalin P."/>
            <person name="Lambert T."/>
            <person name="Walker B."/>
            <person name="Young S.K."/>
            <person name="Zeng Q."/>
            <person name="Gargeya S."/>
            <person name="Fitzgerald M."/>
            <person name="Haas B."/>
            <person name="Abouelleil A."/>
            <person name="Alvarado L."/>
            <person name="Arachchi H.M."/>
            <person name="Berlin A.M."/>
            <person name="Chapman S.B."/>
            <person name="Dewar J."/>
            <person name="Goldberg J."/>
            <person name="Griggs A."/>
            <person name="Gujja S."/>
            <person name="Hansen M."/>
            <person name="Howarth C."/>
            <person name="Imamovic A."/>
            <person name="Larimer J."/>
            <person name="McCowan C."/>
            <person name="Murphy C."/>
            <person name="Neiman D."/>
            <person name="Pearson M."/>
            <person name="Priest M."/>
            <person name="Roberts A."/>
            <person name="Saif S."/>
            <person name="Shea T."/>
            <person name="Sisk P."/>
            <person name="Sykes S."/>
            <person name="Wortman J."/>
            <person name="Nusbaum C."/>
            <person name="Birren B."/>
        </authorList>
    </citation>
    <scope>NUCLEOTIDE SEQUENCE [LARGE SCALE GENOMIC DNA]</scope>
    <source>
        <strain evidence="1 2">90A9</strain>
    </source>
</reference>